<accession>A0A916R191</accession>
<comment type="function">
    <text evidence="8">Catalyzes the hydrolytic deamination of guanine, producing xanthine and ammonia.</text>
</comment>
<name>A0A916R191_9RHOB</name>
<dbReference type="InterPro" id="IPR014311">
    <property type="entry name" value="Guanine_deaminase"/>
</dbReference>
<dbReference type="EMBL" id="BMKA01000004">
    <property type="protein sequence ID" value="GGA27211.1"/>
    <property type="molecule type" value="Genomic_DNA"/>
</dbReference>
<dbReference type="InterPro" id="IPR032466">
    <property type="entry name" value="Metal_Hydrolase"/>
</dbReference>
<evidence type="ECO:0000256" key="1">
    <source>
        <dbReference type="ARBA" id="ARBA00004984"/>
    </source>
</evidence>
<comment type="caution">
    <text evidence="11">The sequence shown here is derived from an EMBL/GenBank/DDBJ whole genome shotgun (WGS) entry which is preliminary data.</text>
</comment>
<evidence type="ECO:0000313" key="12">
    <source>
        <dbReference type="Proteomes" id="UP000628017"/>
    </source>
</evidence>
<comment type="pathway">
    <text evidence="1 8">Purine metabolism; guanine degradation; xanthine from guanine: step 1/1.</text>
</comment>
<feature type="domain" description="Amidohydrolase-related" evidence="9">
    <location>
        <begin position="67"/>
        <end position="426"/>
    </location>
</feature>
<evidence type="ECO:0000256" key="8">
    <source>
        <dbReference type="RuleBase" id="RU366009"/>
    </source>
</evidence>
<dbReference type="GO" id="GO:0006147">
    <property type="term" value="P:guanine catabolic process"/>
    <property type="evidence" value="ECO:0007669"/>
    <property type="project" value="UniProtKB-UniRule"/>
</dbReference>
<dbReference type="InterPro" id="IPR006680">
    <property type="entry name" value="Amidohydro-rel"/>
</dbReference>
<dbReference type="GO" id="GO:0008892">
    <property type="term" value="F:guanine deaminase activity"/>
    <property type="evidence" value="ECO:0007669"/>
    <property type="project" value="UniProtKB-UniRule"/>
</dbReference>
<dbReference type="InterPro" id="IPR051607">
    <property type="entry name" value="Metallo-dep_hydrolases"/>
</dbReference>
<dbReference type="PANTHER" id="PTHR11271">
    <property type="entry name" value="GUANINE DEAMINASE"/>
    <property type="match status" value="1"/>
</dbReference>
<dbReference type="GO" id="GO:0005829">
    <property type="term" value="C:cytosol"/>
    <property type="evidence" value="ECO:0007669"/>
    <property type="project" value="TreeGrafter"/>
</dbReference>
<dbReference type="GO" id="GO:0008270">
    <property type="term" value="F:zinc ion binding"/>
    <property type="evidence" value="ECO:0007669"/>
    <property type="project" value="UniProtKB-UniRule"/>
</dbReference>
<evidence type="ECO:0000256" key="7">
    <source>
        <dbReference type="NCBIfam" id="TIGR02967"/>
    </source>
</evidence>
<sequence>MTETLLRGRTLTFHHRPEGVEDSAAYTYVEDGAVLMRNGMIVASGNYDQVRTQAPGAEVVDHRPHLITAGFIDTHVHFPQVQVIASWGSQLLDWLNGYVFPEEARFIDPVHGDEMAGRFLDLLTDHGTTTAVAFCSVHSASVDAYFGAAAARNMRMIGGKVMMDRNAPENLRDTPQSGFDDSAALIGKWHGKGRAGYAISPRFAITSTPEQMEMTAALVQQHSDCHIQTHLSENRDEIAFATSLYPDAHDYLGIYEDYGLLNDKMLLGHAIHLSNREVDTLAATGAHPVFCPTSNLFLGSGLFDDARLRGAGTTNGIASDIGAGTSYSMLQTLNEGYKVLQLQNQSLHALQAFDWITRGNAQVLGLADKIGTLDAGSEADVVVLDARATPAMALRMERVESLADELFLLQTLGDDRAIVKTYVAGEPCKSAQ</sequence>
<dbReference type="Pfam" id="PF22039">
    <property type="entry name" value="HUTI_composite_bact"/>
    <property type="match status" value="1"/>
</dbReference>
<dbReference type="NCBIfam" id="TIGR02967">
    <property type="entry name" value="guan_deamin"/>
    <property type="match status" value="1"/>
</dbReference>
<comment type="catalytic activity">
    <reaction evidence="8">
        <text>guanine + H2O + H(+) = xanthine + NH4(+)</text>
        <dbReference type="Rhea" id="RHEA:14665"/>
        <dbReference type="ChEBI" id="CHEBI:15377"/>
        <dbReference type="ChEBI" id="CHEBI:15378"/>
        <dbReference type="ChEBI" id="CHEBI:16235"/>
        <dbReference type="ChEBI" id="CHEBI:17712"/>
        <dbReference type="ChEBI" id="CHEBI:28938"/>
        <dbReference type="EC" id="3.5.4.3"/>
    </reaction>
</comment>
<keyword evidence="4 8" id="KW-0479">Metal-binding</keyword>
<evidence type="ECO:0000256" key="5">
    <source>
        <dbReference type="ARBA" id="ARBA00022801"/>
    </source>
</evidence>
<dbReference type="InterPro" id="IPR054418">
    <property type="entry name" value="MQNX/HUTI_composite_N"/>
</dbReference>
<dbReference type="InterPro" id="IPR011059">
    <property type="entry name" value="Metal-dep_hydrolase_composite"/>
</dbReference>
<keyword evidence="6 8" id="KW-0862">Zinc</keyword>
<evidence type="ECO:0000256" key="3">
    <source>
        <dbReference type="ARBA" id="ARBA00012781"/>
    </source>
</evidence>
<dbReference type="Gene3D" id="3.20.20.140">
    <property type="entry name" value="Metal-dependent hydrolases"/>
    <property type="match status" value="1"/>
</dbReference>
<dbReference type="Gene3D" id="2.30.40.10">
    <property type="entry name" value="Urease, subunit C, domain 1"/>
    <property type="match status" value="1"/>
</dbReference>
<dbReference type="AlphaFoldDB" id="A0A916R191"/>
<dbReference type="EC" id="3.5.4.3" evidence="3 7"/>
<dbReference type="NCBIfam" id="NF006679">
    <property type="entry name" value="PRK09228.1"/>
    <property type="match status" value="1"/>
</dbReference>
<dbReference type="Proteomes" id="UP000628017">
    <property type="component" value="Unassembled WGS sequence"/>
</dbReference>
<dbReference type="SUPFAM" id="SSF51556">
    <property type="entry name" value="Metallo-dependent hydrolases"/>
    <property type="match status" value="1"/>
</dbReference>
<dbReference type="Pfam" id="PF01979">
    <property type="entry name" value="Amidohydro_1"/>
    <property type="match status" value="1"/>
</dbReference>
<evidence type="ECO:0000313" key="11">
    <source>
        <dbReference type="EMBL" id="GGA27211.1"/>
    </source>
</evidence>
<reference evidence="11" key="2">
    <citation type="submission" date="2020-09" db="EMBL/GenBank/DDBJ databases">
        <authorList>
            <person name="Sun Q."/>
            <person name="Zhou Y."/>
        </authorList>
    </citation>
    <scope>NUCLEOTIDE SEQUENCE</scope>
    <source>
        <strain evidence="11">CGMCC 1.15880</strain>
    </source>
</reference>
<comment type="similarity">
    <text evidence="2 8">Belongs to the metallo-dependent hydrolases superfamily. ATZ/TRZ family.</text>
</comment>
<protein>
    <recommendedName>
        <fullName evidence="3 7">Guanine deaminase</fullName>
        <shortName evidence="8">Guanase</shortName>
        <ecNumber evidence="3 7">3.5.4.3</ecNumber>
    </recommendedName>
    <alternativeName>
        <fullName evidence="8">Guanine aminohydrolase</fullName>
    </alternativeName>
</protein>
<keyword evidence="5 8" id="KW-0378">Hydrolase</keyword>
<comment type="cofactor">
    <cofactor evidence="8">
        <name>Zn(2+)</name>
        <dbReference type="ChEBI" id="CHEBI:29105"/>
    </cofactor>
    <text evidence="8">Binds 1 zinc ion per subunit.</text>
</comment>
<evidence type="ECO:0000256" key="2">
    <source>
        <dbReference type="ARBA" id="ARBA00006745"/>
    </source>
</evidence>
<evidence type="ECO:0000256" key="6">
    <source>
        <dbReference type="ARBA" id="ARBA00022833"/>
    </source>
</evidence>
<dbReference type="PANTHER" id="PTHR11271:SF6">
    <property type="entry name" value="GUANINE DEAMINASE"/>
    <property type="match status" value="1"/>
</dbReference>
<organism evidence="11 12">
    <name type="scientific">Neptunicoccus cionae</name>
    <dbReference type="NCBI Taxonomy" id="2035344"/>
    <lineage>
        <taxon>Bacteria</taxon>
        <taxon>Pseudomonadati</taxon>
        <taxon>Pseudomonadota</taxon>
        <taxon>Alphaproteobacteria</taxon>
        <taxon>Rhodobacterales</taxon>
        <taxon>Paracoccaceae</taxon>
        <taxon>Neptunicoccus</taxon>
    </lineage>
</organism>
<reference evidence="11" key="1">
    <citation type="journal article" date="2014" name="Int. J. Syst. Evol. Microbiol.">
        <title>Complete genome sequence of Corynebacterium casei LMG S-19264T (=DSM 44701T), isolated from a smear-ripened cheese.</title>
        <authorList>
            <consortium name="US DOE Joint Genome Institute (JGI-PGF)"/>
            <person name="Walter F."/>
            <person name="Albersmeier A."/>
            <person name="Kalinowski J."/>
            <person name="Ruckert C."/>
        </authorList>
    </citation>
    <scope>NUCLEOTIDE SEQUENCE</scope>
    <source>
        <strain evidence="11">CGMCC 1.15880</strain>
    </source>
</reference>
<dbReference type="RefSeq" id="WP_188677167.1">
    <property type="nucleotide sequence ID" value="NZ_BMKA01000004.1"/>
</dbReference>
<evidence type="ECO:0000259" key="10">
    <source>
        <dbReference type="Pfam" id="PF22039"/>
    </source>
</evidence>
<dbReference type="SUPFAM" id="SSF51338">
    <property type="entry name" value="Composite domain of metallo-dependent hydrolases"/>
    <property type="match status" value="2"/>
</dbReference>
<gene>
    <name evidence="11" type="ORF">GCM10011498_30300</name>
</gene>
<keyword evidence="12" id="KW-1185">Reference proteome</keyword>
<evidence type="ECO:0000259" key="9">
    <source>
        <dbReference type="Pfam" id="PF01979"/>
    </source>
</evidence>
<evidence type="ECO:0000256" key="4">
    <source>
        <dbReference type="ARBA" id="ARBA00022723"/>
    </source>
</evidence>
<feature type="domain" description="Aminodeoxyfutalosine deaminase/Imidazolonepropionase-like composite" evidence="10">
    <location>
        <begin position="32"/>
        <end position="57"/>
    </location>
</feature>
<proteinExistence type="inferred from homology"/>